<reference evidence="7 8" key="1">
    <citation type="submission" date="2019-06" db="EMBL/GenBank/DDBJ databases">
        <title>Persicimonas caeni gen. nov., sp. nov., a predatory bacterium isolated from solar saltern.</title>
        <authorList>
            <person name="Wang S."/>
        </authorList>
    </citation>
    <scope>NUCLEOTIDE SEQUENCE [LARGE SCALE GENOMIC DNA]</scope>
    <source>
        <strain evidence="7 8">YN101</strain>
    </source>
</reference>
<evidence type="ECO:0000256" key="2">
    <source>
        <dbReference type="ARBA" id="ARBA00022801"/>
    </source>
</evidence>
<feature type="domain" description="Helicase C-terminal" evidence="6">
    <location>
        <begin position="384"/>
        <end position="572"/>
    </location>
</feature>
<keyword evidence="2" id="KW-0378">Hydrolase</keyword>
<dbReference type="PROSITE" id="PS51194">
    <property type="entry name" value="HELICASE_CTER"/>
    <property type="match status" value="1"/>
</dbReference>
<organism evidence="7 8">
    <name type="scientific">Persicimonas caeni</name>
    <dbReference type="NCBI Taxonomy" id="2292766"/>
    <lineage>
        <taxon>Bacteria</taxon>
        <taxon>Deltaproteobacteria</taxon>
        <taxon>Bradymonadales</taxon>
        <taxon>Bradymonadaceae</taxon>
        <taxon>Persicimonas</taxon>
    </lineage>
</organism>
<evidence type="ECO:0000313" key="7">
    <source>
        <dbReference type="EMBL" id="QDG52130.1"/>
    </source>
</evidence>
<evidence type="ECO:0000256" key="1">
    <source>
        <dbReference type="ARBA" id="ARBA00022741"/>
    </source>
</evidence>
<dbReference type="SUPFAM" id="SSF52540">
    <property type="entry name" value="P-loop containing nucleoside triphosphate hydrolases"/>
    <property type="match status" value="1"/>
</dbReference>
<dbReference type="InterPro" id="IPR050474">
    <property type="entry name" value="Hel308_SKI2-like"/>
</dbReference>
<dbReference type="SMART" id="SM00487">
    <property type="entry name" value="DEXDc"/>
    <property type="match status" value="1"/>
</dbReference>
<dbReference type="EMBL" id="CP041186">
    <property type="protein sequence ID" value="QDG52130.1"/>
    <property type="molecule type" value="Genomic_DNA"/>
</dbReference>
<dbReference type="GO" id="GO:0004386">
    <property type="term" value="F:helicase activity"/>
    <property type="evidence" value="ECO:0007669"/>
    <property type="project" value="UniProtKB-KW"/>
</dbReference>
<dbReference type="Gene3D" id="3.40.50.300">
    <property type="entry name" value="P-loop containing nucleotide triphosphate hydrolases"/>
    <property type="match status" value="2"/>
</dbReference>
<dbReference type="InterPro" id="IPR011545">
    <property type="entry name" value="DEAD/DEAH_box_helicase_dom"/>
</dbReference>
<keyword evidence="4" id="KW-0067">ATP-binding</keyword>
<dbReference type="PANTHER" id="PTHR47961:SF6">
    <property type="entry name" value="DNA-DIRECTED DNA POLYMERASE"/>
    <property type="match status" value="1"/>
</dbReference>
<keyword evidence="8" id="KW-1185">Reference proteome</keyword>
<dbReference type="GO" id="GO:0016787">
    <property type="term" value="F:hydrolase activity"/>
    <property type="evidence" value="ECO:0007669"/>
    <property type="project" value="UniProtKB-KW"/>
</dbReference>
<dbReference type="Pfam" id="PF00270">
    <property type="entry name" value="DEAD"/>
    <property type="match status" value="1"/>
</dbReference>
<name>A0A4Y6PV58_PERCE</name>
<keyword evidence="3 7" id="KW-0347">Helicase</keyword>
<sequence>MLSSQERMLLTSVCEYDLAYVGSHVCSIPQDLHPLPDALATRALNLAERLSRRAVTDELRRACLLICGLIWEHRQSHWTAVPSFLVQVLSRLGLSPSSQMVDDGYDPVEGTFSSLGSLFAEVDVGRRLLQHEVRVAGRQNITLSSFQRRLWKAIDDYDRVGVSAPTSAGKSFVLAHKIVDLACSNGGDIVYIVPTLSLISQVTRDIKDVIRRNDVKGLNVYQTVSDRLRARGDRSVFVLTQERAQSALLREEAFKNLFLLVVDEVQNVERIANQGDERARVLLDVVRDVDSKFSPQKAVVCGPLLKNIGELSKSLLGEGARTVSENLPPVVNLTYSFTSRRGGKVFLRQHCPIHNAPLEVELPEGAVPKSIFGKQYYKEPLFDLLTQVIEGIGKDAGNLVFSPTTNQARRTACALEARNHDTVSNEPLLTDLRAYIAETVHPNYSLAKTVESRIGYHHGKMPRHVRMAVEDAFSAGALTTVACTTTLLQGVNLPAKNLIVRNPHLFLQRRSDRDNVSLSSYEFSNLRGRTGRLMKDFVGRAIVLDETLFQEQGLELSKDAKKDVNSSYEERFQAQRKSVLDVLLDGEPISRDVDGADLAIYIRQAVLRDGEEGRERLATVGIRLSDLEYTAVRKSLAQLGVARDVCKQFRYWDPFVLDMLYRANAQGRLEELPKSPLSDDFFQSLLRLIQQLEHEAPSRFNRHLGSASGKFLRALAVTARDWASEKPWAELIDWADKGLELNEDSIEQKVQMVLKYVSHELPKLLGPISYMQDPDNPLLSCLEFGAFRPVTRRLIEYGLPRETAVRISMNISSEALLDVDQDVSDERGLRMATKQVASALFQWEQLQISSLLD</sequence>
<feature type="domain" description="Helicase ATP-binding" evidence="5">
    <location>
        <begin position="151"/>
        <end position="423"/>
    </location>
</feature>
<evidence type="ECO:0000313" key="8">
    <source>
        <dbReference type="Proteomes" id="UP000315995"/>
    </source>
</evidence>
<gene>
    <name evidence="7" type="ORF">FIV42_15680</name>
</gene>
<evidence type="ECO:0000259" key="5">
    <source>
        <dbReference type="PROSITE" id="PS51192"/>
    </source>
</evidence>
<proteinExistence type="predicted"/>
<protein>
    <submittedName>
        <fullName evidence="7">DEAD/DEAH box helicase</fullName>
    </submittedName>
</protein>
<dbReference type="PANTHER" id="PTHR47961">
    <property type="entry name" value="DNA POLYMERASE THETA, PUTATIVE (AFU_ORTHOLOGUE AFUA_1G05260)-RELATED"/>
    <property type="match status" value="1"/>
</dbReference>
<accession>A0A4Y6PV58</accession>
<dbReference type="GO" id="GO:0003676">
    <property type="term" value="F:nucleic acid binding"/>
    <property type="evidence" value="ECO:0007669"/>
    <property type="project" value="InterPro"/>
</dbReference>
<dbReference type="OrthoDB" id="9815222at2"/>
<dbReference type="Proteomes" id="UP000315995">
    <property type="component" value="Chromosome"/>
</dbReference>
<dbReference type="InterPro" id="IPR001650">
    <property type="entry name" value="Helicase_C-like"/>
</dbReference>
<dbReference type="AlphaFoldDB" id="A0A4Y6PV58"/>
<dbReference type="InterPro" id="IPR027417">
    <property type="entry name" value="P-loop_NTPase"/>
</dbReference>
<evidence type="ECO:0000259" key="6">
    <source>
        <dbReference type="PROSITE" id="PS51194"/>
    </source>
</evidence>
<evidence type="ECO:0000256" key="3">
    <source>
        <dbReference type="ARBA" id="ARBA00022806"/>
    </source>
</evidence>
<dbReference type="GO" id="GO:0005524">
    <property type="term" value="F:ATP binding"/>
    <property type="evidence" value="ECO:0007669"/>
    <property type="project" value="UniProtKB-KW"/>
</dbReference>
<dbReference type="InterPro" id="IPR014001">
    <property type="entry name" value="Helicase_ATP-bd"/>
</dbReference>
<dbReference type="SMART" id="SM00490">
    <property type="entry name" value="HELICc"/>
    <property type="match status" value="1"/>
</dbReference>
<evidence type="ECO:0000256" key="4">
    <source>
        <dbReference type="ARBA" id="ARBA00022840"/>
    </source>
</evidence>
<keyword evidence="1" id="KW-0547">Nucleotide-binding</keyword>
<accession>A0A5B8Y5X2</accession>
<dbReference type="PROSITE" id="PS51192">
    <property type="entry name" value="HELICASE_ATP_BIND_1"/>
    <property type="match status" value="1"/>
</dbReference>